<evidence type="ECO:0000313" key="11">
    <source>
        <dbReference type="Proteomes" id="UP000185093"/>
    </source>
</evidence>
<dbReference type="NCBIfam" id="TIGR00810">
    <property type="entry name" value="secG"/>
    <property type="match status" value="1"/>
</dbReference>
<proteinExistence type="inferred from homology"/>
<evidence type="ECO:0000256" key="3">
    <source>
        <dbReference type="ARBA" id="ARBA00022448"/>
    </source>
</evidence>
<keyword evidence="6 9" id="KW-1133">Transmembrane helix</keyword>
<keyword evidence="3 9" id="KW-0813">Transport</keyword>
<organism evidence="10 11">
    <name type="scientific">Acetomicrobium flavidum</name>
    <dbReference type="NCBI Taxonomy" id="49896"/>
    <lineage>
        <taxon>Bacteria</taxon>
        <taxon>Thermotogati</taxon>
        <taxon>Synergistota</taxon>
        <taxon>Synergistia</taxon>
        <taxon>Synergistales</taxon>
        <taxon>Acetomicrobiaceae</taxon>
        <taxon>Acetomicrobium</taxon>
    </lineage>
</organism>
<name>A0ABY1JE97_9BACT</name>
<evidence type="ECO:0000256" key="2">
    <source>
        <dbReference type="ARBA" id="ARBA00008445"/>
    </source>
</evidence>
<dbReference type="PRINTS" id="PR01651">
    <property type="entry name" value="SECGEXPORT"/>
</dbReference>
<evidence type="ECO:0000256" key="8">
    <source>
        <dbReference type="ARBA" id="ARBA00023136"/>
    </source>
</evidence>
<dbReference type="Pfam" id="PF03840">
    <property type="entry name" value="SecG"/>
    <property type="match status" value="1"/>
</dbReference>
<accession>A0ABY1JE97</accession>
<evidence type="ECO:0000256" key="5">
    <source>
        <dbReference type="ARBA" id="ARBA00022927"/>
    </source>
</evidence>
<evidence type="ECO:0000256" key="6">
    <source>
        <dbReference type="ARBA" id="ARBA00022989"/>
    </source>
</evidence>
<comment type="caution">
    <text evidence="10">The sequence shown here is derived from an EMBL/GenBank/DDBJ whole genome shotgun (WGS) entry which is preliminary data.</text>
</comment>
<sequence length="77" mass="8285">MFVVIACLHLLVSVALMGVIMLQRRKQSGFAGVFGGGTQADMSSGQWQRLSGLSKITVLLLSLFMITSLVLVLMSAR</sequence>
<evidence type="ECO:0000256" key="4">
    <source>
        <dbReference type="ARBA" id="ARBA00022692"/>
    </source>
</evidence>
<keyword evidence="9" id="KW-1003">Cell membrane</keyword>
<comment type="subcellular location">
    <subcellularLocation>
        <location evidence="9">Cell membrane</location>
        <topology evidence="9">Multi-pass membrane protein</topology>
    </subcellularLocation>
    <subcellularLocation>
        <location evidence="1">Membrane</location>
        <topology evidence="1">Multi-pass membrane protein</topology>
    </subcellularLocation>
</comment>
<dbReference type="EMBL" id="FSQZ01000001">
    <property type="protein sequence ID" value="SIN71863.1"/>
    <property type="molecule type" value="Genomic_DNA"/>
</dbReference>
<protein>
    <recommendedName>
        <fullName evidence="9">Protein-export membrane protein SecG</fullName>
    </recommendedName>
</protein>
<evidence type="ECO:0000256" key="1">
    <source>
        <dbReference type="ARBA" id="ARBA00004141"/>
    </source>
</evidence>
<keyword evidence="4 9" id="KW-0812">Transmembrane</keyword>
<dbReference type="Proteomes" id="UP000185093">
    <property type="component" value="Unassembled WGS sequence"/>
</dbReference>
<evidence type="ECO:0000256" key="7">
    <source>
        <dbReference type="ARBA" id="ARBA00023010"/>
    </source>
</evidence>
<feature type="transmembrane region" description="Helical" evidence="9">
    <location>
        <begin position="56"/>
        <end position="76"/>
    </location>
</feature>
<comment type="similarity">
    <text evidence="2 9">Belongs to the SecG family.</text>
</comment>
<comment type="caution">
    <text evidence="9">Lacks conserved residue(s) required for the propagation of feature annotation.</text>
</comment>
<keyword evidence="7 9" id="KW-0811">Translocation</keyword>
<evidence type="ECO:0000313" key="10">
    <source>
        <dbReference type="EMBL" id="SIN71863.1"/>
    </source>
</evidence>
<gene>
    <name evidence="10" type="ORF">SAMN05444368_1470</name>
</gene>
<reference evidence="10 11" key="1">
    <citation type="submission" date="2016-11" db="EMBL/GenBank/DDBJ databases">
        <authorList>
            <person name="Varghese N."/>
            <person name="Submissions S."/>
        </authorList>
    </citation>
    <scope>NUCLEOTIDE SEQUENCE [LARGE SCALE GENOMIC DNA]</scope>
    <source>
        <strain evidence="10 11">DSM 20664</strain>
    </source>
</reference>
<keyword evidence="11" id="KW-1185">Reference proteome</keyword>
<keyword evidence="5 9" id="KW-0653">Protein transport</keyword>
<dbReference type="RefSeq" id="WP_074199776.1">
    <property type="nucleotide sequence ID" value="NZ_FSQZ01000001.1"/>
</dbReference>
<comment type="function">
    <text evidence="9">Involved in protein export. Participates in an early event of protein translocation.</text>
</comment>
<dbReference type="InterPro" id="IPR004692">
    <property type="entry name" value="SecG"/>
</dbReference>
<evidence type="ECO:0000256" key="9">
    <source>
        <dbReference type="RuleBase" id="RU365087"/>
    </source>
</evidence>
<keyword evidence="8 9" id="KW-0472">Membrane</keyword>